<organism evidence="2 3">
    <name type="scientific">Murinocardiopsis flavida</name>
    <dbReference type="NCBI Taxonomy" id="645275"/>
    <lineage>
        <taxon>Bacteria</taxon>
        <taxon>Bacillati</taxon>
        <taxon>Actinomycetota</taxon>
        <taxon>Actinomycetes</taxon>
        <taxon>Streptosporangiales</taxon>
        <taxon>Nocardiopsidaceae</taxon>
        <taxon>Murinocardiopsis</taxon>
    </lineage>
</organism>
<dbReference type="EMBL" id="PYGA01000018">
    <property type="protein sequence ID" value="PSK92358.1"/>
    <property type="molecule type" value="Genomic_DNA"/>
</dbReference>
<keyword evidence="3" id="KW-1185">Reference proteome</keyword>
<reference evidence="2 3" key="1">
    <citation type="submission" date="2018-03" db="EMBL/GenBank/DDBJ databases">
        <title>Genomic Encyclopedia of Archaeal and Bacterial Type Strains, Phase II (KMG-II): from individual species to whole genera.</title>
        <authorList>
            <person name="Goeker M."/>
        </authorList>
    </citation>
    <scope>NUCLEOTIDE SEQUENCE [LARGE SCALE GENOMIC DNA]</scope>
    <source>
        <strain evidence="2 3">DSM 45312</strain>
    </source>
</reference>
<accession>A0A2P8D574</accession>
<protein>
    <recommendedName>
        <fullName evidence="4">WD40 repeat protein</fullName>
    </recommendedName>
</protein>
<comment type="caution">
    <text evidence="2">The sequence shown here is derived from an EMBL/GenBank/DDBJ whole genome shotgun (WGS) entry which is preliminary data.</text>
</comment>
<feature type="region of interest" description="Disordered" evidence="1">
    <location>
        <begin position="312"/>
        <end position="333"/>
    </location>
</feature>
<feature type="compositionally biased region" description="Basic and acidic residues" evidence="1">
    <location>
        <begin position="318"/>
        <end position="333"/>
    </location>
</feature>
<proteinExistence type="predicted"/>
<gene>
    <name evidence="2" type="ORF">CLV63_118119</name>
</gene>
<name>A0A2P8D574_9ACTN</name>
<dbReference type="SUPFAM" id="SSF63829">
    <property type="entry name" value="Calcium-dependent phosphotriesterase"/>
    <property type="match status" value="1"/>
</dbReference>
<evidence type="ECO:0000256" key="1">
    <source>
        <dbReference type="SAM" id="MobiDB-lite"/>
    </source>
</evidence>
<evidence type="ECO:0008006" key="4">
    <source>
        <dbReference type="Google" id="ProtNLM"/>
    </source>
</evidence>
<sequence length="333" mass="36141">MAEHDVATDIDARFLARIGTNATLLLADLAEFPPKVAQADGVHATSVVPGPEPGGFLACGPDSAVPVRWSDGGVLVADPIGLPDGTRYVTGAGPGRPAPRLAACTSHALFTYAGAWRERLTLPAEPVLLVRQARRRCLLILTRDGTITRFVPETGETEHVHEPAWAGPAAAAYDETLGSVWLAHPAGRPESILVRVEPWPARVTYEASLGDDVRRLTVAENGEWLAVRRGAADDVDLYNVSGGRTFRPPIQTLRGHVGVAFSHDNRLVAVDEQDRVIVASLPARVDVRAESADLRDLETFWEGRMTKTTRIARRTPRRDRAAPDVLDTRETTR</sequence>
<evidence type="ECO:0000313" key="3">
    <source>
        <dbReference type="Proteomes" id="UP000240542"/>
    </source>
</evidence>
<dbReference type="AlphaFoldDB" id="A0A2P8D574"/>
<dbReference type="RefSeq" id="WP_170134304.1">
    <property type="nucleotide sequence ID" value="NZ_PYGA01000018.1"/>
</dbReference>
<evidence type="ECO:0000313" key="2">
    <source>
        <dbReference type="EMBL" id="PSK92358.1"/>
    </source>
</evidence>
<dbReference type="Proteomes" id="UP000240542">
    <property type="component" value="Unassembled WGS sequence"/>
</dbReference>